<name>A0A9D9DG24_9FIRM</name>
<reference evidence="2" key="1">
    <citation type="submission" date="2020-10" db="EMBL/GenBank/DDBJ databases">
        <authorList>
            <person name="Gilroy R."/>
        </authorList>
    </citation>
    <scope>NUCLEOTIDE SEQUENCE</scope>
    <source>
        <strain evidence="2">17113</strain>
    </source>
</reference>
<keyword evidence="1" id="KW-0812">Transmembrane</keyword>
<keyword evidence="1" id="KW-0472">Membrane</keyword>
<dbReference type="GO" id="GO:0016020">
    <property type="term" value="C:membrane"/>
    <property type="evidence" value="ECO:0007669"/>
    <property type="project" value="InterPro"/>
</dbReference>
<evidence type="ECO:0000256" key="1">
    <source>
        <dbReference type="SAM" id="Phobius"/>
    </source>
</evidence>
<reference evidence="2" key="2">
    <citation type="journal article" date="2021" name="PeerJ">
        <title>Extensive microbial diversity within the chicken gut microbiome revealed by metagenomics and culture.</title>
        <authorList>
            <person name="Gilroy R."/>
            <person name="Ravi A."/>
            <person name="Getino M."/>
            <person name="Pursley I."/>
            <person name="Horton D.L."/>
            <person name="Alikhan N.F."/>
            <person name="Baker D."/>
            <person name="Gharbi K."/>
            <person name="Hall N."/>
            <person name="Watson M."/>
            <person name="Adriaenssens E.M."/>
            <person name="Foster-Nyarko E."/>
            <person name="Jarju S."/>
            <person name="Secka A."/>
            <person name="Antonio M."/>
            <person name="Oren A."/>
            <person name="Chaudhuri R.R."/>
            <person name="La Ragione R."/>
            <person name="Hildebrand F."/>
            <person name="Pallen M.J."/>
        </authorList>
    </citation>
    <scope>NUCLEOTIDE SEQUENCE</scope>
    <source>
        <strain evidence="2">17113</strain>
    </source>
</reference>
<feature type="transmembrane region" description="Helical" evidence="1">
    <location>
        <begin position="89"/>
        <end position="109"/>
    </location>
</feature>
<comment type="caution">
    <text evidence="2">The sequence shown here is derived from an EMBL/GenBank/DDBJ whole genome shotgun (WGS) entry which is preliminary data.</text>
</comment>
<dbReference type="Gene3D" id="1.10.1760.20">
    <property type="match status" value="1"/>
</dbReference>
<dbReference type="Proteomes" id="UP000823634">
    <property type="component" value="Unassembled WGS sequence"/>
</dbReference>
<evidence type="ECO:0000313" key="3">
    <source>
        <dbReference type="Proteomes" id="UP000823634"/>
    </source>
</evidence>
<gene>
    <name evidence="2" type="ORF">IAC61_06265</name>
</gene>
<evidence type="ECO:0000313" key="2">
    <source>
        <dbReference type="EMBL" id="MBO8426894.1"/>
    </source>
</evidence>
<keyword evidence="1" id="KW-1133">Transmembrane helix</keyword>
<feature type="transmembrane region" description="Helical" evidence="1">
    <location>
        <begin position="20"/>
        <end position="39"/>
    </location>
</feature>
<dbReference type="AlphaFoldDB" id="A0A9D9DG24"/>
<organism evidence="2 3">
    <name type="scientific">Candidatus Alloenteromonas pullistercoris</name>
    <dbReference type="NCBI Taxonomy" id="2840785"/>
    <lineage>
        <taxon>Bacteria</taxon>
        <taxon>Bacillati</taxon>
        <taxon>Bacillota</taxon>
        <taxon>Bacillota incertae sedis</taxon>
        <taxon>Candidatus Alloenteromonas</taxon>
    </lineage>
</organism>
<protein>
    <submittedName>
        <fullName evidence="2">ECF transporter S component</fullName>
    </submittedName>
</protein>
<dbReference type="EMBL" id="JADINA010000039">
    <property type="protein sequence ID" value="MBO8426894.1"/>
    <property type="molecule type" value="Genomic_DNA"/>
</dbReference>
<feature type="transmembrane region" description="Helical" evidence="1">
    <location>
        <begin position="46"/>
        <end position="69"/>
    </location>
</feature>
<feature type="transmembrane region" description="Helical" evidence="1">
    <location>
        <begin position="163"/>
        <end position="184"/>
    </location>
</feature>
<dbReference type="InterPro" id="IPR024529">
    <property type="entry name" value="ECF_trnsprt_substrate-spec"/>
</dbReference>
<dbReference type="Pfam" id="PF12822">
    <property type="entry name" value="ECF_trnsprt"/>
    <property type="match status" value="1"/>
</dbReference>
<sequence>MENERKAAFLPLGKGNALKHLTASSLLTALYVCLSFFALRLGDFVLTFATLPIIACALLFGPFEGFLIACFGEFLVQFALYGPSLTTPIWMIGPAVRPLLLGLFAFLSYRFGKRLEERKVIYFLSLSLTSVCVTLCNTLAMYLDALILDYPLTIVWLTTLYRGLLGIGLSILNGFLALPLLRALRALLGGKQ</sequence>
<feature type="transmembrane region" description="Helical" evidence="1">
    <location>
        <begin position="121"/>
        <end position="143"/>
    </location>
</feature>
<accession>A0A9D9DG24</accession>
<proteinExistence type="predicted"/>